<keyword evidence="6" id="KW-1185">Reference proteome</keyword>
<evidence type="ECO:0000259" key="4">
    <source>
        <dbReference type="SMART" id="SM00475"/>
    </source>
</evidence>
<keyword evidence="3" id="KW-0238">DNA-binding</keyword>
<comment type="caution">
    <text evidence="5">The sequence shown here is derived from an EMBL/GenBank/DDBJ whole genome shotgun (WGS) entry which is preliminary data.</text>
</comment>
<dbReference type="CDD" id="cd09898">
    <property type="entry name" value="H3TH_53EXO"/>
    <property type="match status" value="1"/>
</dbReference>
<dbReference type="PANTHER" id="PTHR42646">
    <property type="entry name" value="FLAP ENDONUCLEASE XNI"/>
    <property type="match status" value="1"/>
</dbReference>
<feature type="domain" description="5'-3' exonuclease" evidence="4">
    <location>
        <begin position="17"/>
        <end position="268"/>
    </location>
</feature>
<dbReference type="InterPro" id="IPR029060">
    <property type="entry name" value="PIN-like_dom_sf"/>
</dbReference>
<evidence type="ECO:0000313" key="5">
    <source>
        <dbReference type="EMBL" id="TAA43744.1"/>
    </source>
</evidence>
<dbReference type="SMART" id="SM00279">
    <property type="entry name" value="HhH2"/>
    <property type="match status" value="1"/>
</dbReference>
<dbReference type="Gene3D" id="1.10.150.20">
    <property type="entry name" value="5' to 3' exonuclease, C-terminal subdomain"/>
    <property type="match status" value="1"/>
</dbReference>
<evidence type="ECO:0000256" key="3">
    <source>
        <dbReference type="ARBA" id="ARBA00023125"/>
    </source>
</evidence>
<dbReference type="CDD" id="cd09859">
    <property type="entry name" value="PIN_53EXO"/>
    <property type="match status" value="1"/>
</dbReference>
<dbReference type="Proteomes" id="UP000292544">
    <property type="component" value="Unassembled WGS sequence"/>
</dbReference>
<dbReference type="InterPro" id="IPR002421">
    <property type="entry name" value="5-3_exonuclease"/>
</dbReference>
<dbReference type="InterPro" id="IPR020046">
    <property type="entry name" value="5-3_exonucl_a-hlix_arch_N"/>
</dbReference>
<dbReference type="EMBL" id="SHLY01000005">
    <property type="protein sequence ID" value="TAA43744.1"/>
    <property type="molecule type" value="Genomic_DNA"/>
</dbReference>
<dbReference type="RefSeq" id="WP_130567301.1">
    <property type="nucleotide sequence ID" value="NZ_SHLY01000005.1"/>
</dbReference>
<dbReference type="InterPro" id="IPR020045">
    <property type="entry name" value="DNA_polI_H3TH"/>
</dbReference>
<keyword evidence="5" id="KW-0255">Endonuclease</keyword>
<dbReference type="Gene3D" id="3.40.50.1010">
    <property type="entry name" value="5'-nuclease"/>
    <property type="match status" value="1"/>
</dbReference>
<evidence type="ECO:0000256" key="2">
    <source>
        <dbReference type="ARBA" id="ARBA00022801"/>
    </source>
</evidence>
<dbReference type="InterPro" id="IPR038969">
    <property type="entry name" value="FEN"/>
</dbReference>
<dbReference type="SUPFAM" id="SSF47807">
    <property type="entry name" value="5' to 3' exonuclease, C-terminal subdomain"/>
    <property type="match status" value="1"/>
</dbReference>
<dbReference type="SMART" id="SM00475">
    <property type="entry name" value="53EXOc"/>
    <property type="match status" value="1"/>
</dbReference>
<dbReference type="Pfam" id="PF02739">
    <property type="entry name" value="5_3_exonuc_N"/>
    <property type="match status" value="1"/>
</dbReference>
<dbReference type="Pfam" id="PF01367">
    <property type="entry name" value="5_3_exonuc"/>
    <property type="match status" value="1"/>
</dbReference>
<name>A0ABY1WN29_9GAMM</name>
<keyword evidence="2" id="KW-0378">Hydrolase</keyword>
<evidence type="ECO:0000256" key="1">
    <source>
        <dbReference type="ARBA" id="ARBA00022722"/>
    </source>
</evidence>
<dbReference type="InterPro" id="IPR008918">
    <property type="entry name" value="HhH2"/>
</dbReference>
<proteinExistence type="predicted"/>
<gene>
    <name evidence="5" type="primary">xni</name>
    <name evidence="5" type="ORF">EXY25_14465</name>
</gene>
<dbReference type="GO" id="GO:0004519">
    <property type="term" value="F:endonuclease activity"/>
    <property type="evidence" value="ECO:0007669"/>
    <property type="project" value="UniProtKB-KW"/>
</dbReference>
<dbReference type="InterPro" id="IPR036279">
    <property type="entry name" value="5-3_exonuclease_C_sf"/>
</dbReference>
<accession>A0ABY1WN29</accession>
<keyword evidence="1" id="KW-0540">Nuclease</keyword>
<protein>
    <submittedName>
        <fullName evidence="5">Flap endonuclease Xni</fullName>
    </submittedName>
</protein>
<reference evidence="6" key="1">
    <citation type="submission" date="2019-02" db="EMBL/GenBank/DDBJ databases">
        <title>Draft genome sequence of Muricauda sp. 176CP4-71.</title>
        <authorList>
            <person name="Park J.-S."/>
        </authorList>
    </citation>
    <scope>NUCLEOTIDE SEQUENCE [LARGE SCALE GENOMIC DNA]</scope>
    <source>
        <strain evidence="6">176GS2-150</strain>
    </source>
</reference>
<sequence>MSPVTPSALNKQAGQRGRIILLDGMNMVRRIYAACSRHSEHYALEQTLSRCTQTLNRVVKQHRPTHALCVFDGDQPNWRRDLLANYKISRKGMPSALKLGLEQIQEAFWQMGVDSLLSESDEADDLIATLSSKSCHHADVIIISTDHGFGQLLSPQVHQWDCFARQFLDINFYQQRYQLHPHQLPLFNALVGSNSHDIKGIKGVGAKTASSLLNRYTTIDALLRAEDIPEKISLKLHEQQEKLHTNFKILTYRTEIPLGFSMSDIRYQGASHD</sequence>
<dbReference type="NCBIfam" id="NF007017">
    <property type="entry name" value="PRK09482.1"/>
    <property type="match status" value="1"/>
</dbReference>
<organism evidence="5 6">
    <name type="scientific">Corallincola spongiicola</name>
    <dbReference type="NCBI Taxonomy" id="2520508"/>
    <lineage>
        <taxon>Bacteria</taxon>
        <taxon>Pseudomonadati</taxon>
        <taxon>Pseudomonadota</taxon>
        <taxon>Gammaproteobacteria</taxon>
        <taxon>Alteromonadales</taxon>
        <taxon>Psychromonadaceae</taxon>
        <taxon>Corallincola</taxon>
    </lineage>
</organism>
<evidence type="ECO:0000313" key="6">
    <source>
        <dbReference type="Proteomes" id="UP000292544"/>
    </source>
</evidence>
<dbReference type="SUPFAM" id="SSF88723">
    <property type="entry name" value="PIN domain-like"/>
    <property type="match status" value="1"/>
</dbReference>
<dbReference type="PANTHER" id="PTHR42646:SF2">
    <property type="entry name" value="5'-3' EXONUCLEASE FAMILY PROTEIN"/>
    <property type="match status" value="1"/>
</dbReference>